<dbReference type="STRING" id="1850252.LPB136_01735"/>
<dbReference type="KEGG" id="ten:LPB136_01735"/>
<feature type="domain" description="HTH araC/xylS-type" evidence="4">
    <location>
        <begin position="157"/>
        <end position="258"/>
    </location>
</feature>
<dbReference type="InterPro" id="IPR009057">
    <property type="entry name" value="Homeodomain-like_sf"/>
</dbReference>
<evidence type="ECO:0000313" key="5">
    <source>
        <dbReference type="EMBL" id="APG64163.1"/>
    </source>
</evidence>
<dbReference type="Proteomes" id="UP000181898">
    <property type="component" value="Chromosome"/>
</dbReference>
<dbReference type="SMART" id="SM00342">
    <property type="entry name" value="HTH_ARAC"/>
    <property type="match status" value="1"/>
</dbReference>
<keyword evidence="6" id="KW-1185">Reference proteome</keyword>
<dbReference type="OrthoDB" id="323290at2"/>
<reference evidence="5 6" key="1">
    <citation type="submission" date="2016-11" db="EMBL/GenBank/DDBJ databases">
        <title>Tenacibaculum sp. LPB0136, isolated from marine environment.</title>
        <authorList>
            <person name="Kim E."/>
            <person name="Yi H."/>
        </authorList>
    </citation>
    <scope>NUCLEOTIDE SEQUENCE [LARGE SCALE GENOMIC DNA]</scope>
    <source>
        <strain evidence="5 6">LPB0136</strain>
    </source>
</reference>
<evidence type="ECO:0000256" key="1">
    <source>
        <dbReference type="ARBA" id="ARBA00023015"/>
    </source>
</evidence>
<keyword evidence="1" id="KW-0805">Transcription regulation</keyword>
<proteinExistence type="predicted"/>
<evidence type="ECO:0000256" key="2">
    <source>
        <dbReference type="ARBA" id="ARBA00023125"/>
    </source>
</evidence>
<sequence length="272" mass="31902">MKQDPSFLISQEITNSNFIKTVTKVTHLTDVENMQFFGYDNSYIIFNYGEVFITEKNGKRINSPKIYLKSVREDYFYFSCKKNTSYVVIVLNPCSFYNITGLNAHEQKEQYLTLNNYVKNDLLEEMYEEINKLEAAEKISTYFLKKMNSYIDKWNQNLLIDEIISNIIESNGIIQIDEILTKYNISASTANRYFKKFVGTTIGAYIRLVKFNILILALNTNKRNLQDIIAQYNYYDQTHLTKDFKKFSGVTPAEYKGPNHKLLQETLLNKKE</sequence>
<dbReference type="Pfam" id="PF12833">
    <property type="entry name" value="HTH_18"/>
    <property type="match status" value="1"/>
</dbReference>
<keyword evidence="2" id="KW-0238">DNA-binding</keyword>
<dbReference type="SUPFAM" id="SSF46689">
    <property type="entry name" value="Homeodomain-like"/>
    <property type="match status" value="1"/>
</dbReference>
<organism evidence="5 6">
    <name type="scientific">Tenacibaculum todarodis</name>
    <dbReference type="NCBI Taxonomy" id="1850252"/>
    <lineage>
        <taxon>Bacteria</taxon>
        <taxon>Pseudomonadati</taxon>
        <taxon>Bacteroidota</taxon>
        <taxon>Flavobacteriia</taxon>
        <taxon>Flavobacteriales</taxon>
        <taxon>Flavobacteriaceae</taxon>
        <taxon>Tenacibaculum</taxon>
    </lineage>
</organism>
<dbReference type="GO" id="GO:0043565">
    <property type="term" value="F:sequence-specific DNA binding"/>
    <property type="evidence" value="ECO:0007669"/>
    <property type="project" value="InterPro"/>
</dbReference>
<gene>
    <name evidence="5" type="ORF">LPB136_01735</name>
</gene>
<dbReference type="EMBL" id="CP018155">
    <property type="protein sequence ID" value="APG64163.1"/>
    <property type="molecule type" value="Genomic_DNA"/>
</dbReference>
<dbReference type="PANTHER" id="PTHR47504">
    <property type="entry name" value="RIGHT ORIGIN-BINDING PROTEIN"/>
    <property type="match status" value="1"/>
</dbReference>
<evidence type="ECO:0000256" key="3">
    <source>
        <dbReference type="ARBA" id="ARBA00023163"/>
    </source>
</evidence>
<dbReference type="PROSITE" id="PS01124">
    <property type="entry name" value="HTH_ARAC_FAMILY_2"/>
    <property type="match status" value="1"/>
</dbReference>
<dbReference type="AlphaFoldDB" id="A0A1L3JGG1"/>
<evidence type="ECO:0000313" key="6">
    <source>
        <dbReference type="Proteomes" id="UP000181898"/>
    </source>
</evidence>
<name>A0A1L3JGG1_9FLAO</name>
<dbReference type="GO" id="GO:0003700">
    <property type="term" value="F:DNA-binding transcription factor activity"/>
    <property type="evidence" value="ECO:0007669"/>
    <property type="project" value="InterPro"/>
</dbReference>
<keyword evidence="3" id="KW-0804">Transcription</keyword>
<dbReference type="Gene3D" id="1.10.10.60">
    <property type="entry name" value="Homeodomain-like"/>
    <property type="match status" value="1"/>
</dbReference>
<dbReference type="InterPro" id="IPR018060">
    <property type="entry name" value="HTH_AraC"/>
</dbReference>
<protein>
    <recommendedName>
        <fullName evidence="4">HTH araC/xylS-type domain-containing protein</fullName>
    </recommendedName>
</protein>
<evidence type="ECO:0000259" key="4">
    <source>
        <dbReference type="PROSITE" id="PS01124"/>
    </source>
</evidence>
<dbReference type="RefSeq" id="WP_072554487.1">
    <property type="nucleotide sequence ID" value="NZ_CP018155.1"/>
</dbReference>
<dbReference type="PANTHER" id="PTHR47504:SF5">
    <property type="entry name" value="RIGHT ORIGIN-BINDING PROTEIN"/>
    <property type="match status" value="1"/>
</dbReference>
<accession>A0A1L3JGG1</accession>
<dbReference type="InterPro" id="IPR050959">
    <property type="entry name" value="MarA-like"/>
</dbReference>